<protein>
    <submittedName>
        <fullName evidence="3">Uncharacterized protein</fullName>
    </submittedName>
</protein>
<dbReference type="InterPro" id="IPR056599">
    <property type="entry name" value="AAA_lid_fung"/>
</dbReference>
<dbReference type="EMBL" id="GL573551">
    <property type="protein sequence ID" value="ELR07645.1"/>
    <property type="molecule type" value="Genomic_DNA"/>
</dbReference>
<dbReference type="InterPro" id="IPR027417">
    <property type="entry name" value="P-loop_NTPase"/>
</dbReference>
<dbReference type="PANTHER" id="PTHR46411:SF3">
    <property type="entry name" value="AAA+ ATPASE DOMAIN-CONTAINING PROTEIN"/>
    <property type="match status" value="1"/>
</dbReference>
<name>L8G337_PSED2</name>
<feature type="domain" description="AAA+ ATPase lid" evidence="2">
    <location>
        <begin position="173"/>
        <end position="246"/>
    </location>
</feature>
<evidence type="ECO:0000259" key="1">
    <source>
        <dbReference type="Pfam" id="PF00004"/>
    </source>
</evidence>
<dbReference type="VEuPathDB" id="FungiDB:GMDG_08500"/>
<dbReference type="PANTHER" id="PTHR46411">
    <property type="entry name" value="FAMILY ATPASE, PUTATIVE-RELATED"/>
    <property type="match status" value="1"/>
</dbReference>
<dbReference type="Proteomes" id="UP000011064">
    <property type="component" value="Unassembled WGS sequence"/>
</dbReference>
<evidence type="ECO:0000313" key="3">
    <source>
        <dbReference type="EMBL" id="ELR07645.1"/>
    </source>
</evidence>
<gene>
    <name evidence="3" type="ORF">GMDG_08500</name>
</gene>
<dbReference type="Pfam" id="PF00004">
    <property type="entry name" value="AAA"/>
    <property type="match status" value="1"/>
</dbReference>
<dbReference type="GO" id="GO:0005524">
    <property type="term" value="F:ATP binding"/>
    <property type="evidence" value="ECO:0007669"/>
    <property type="project" value="InterPro"/>
</dbReference>
<proteinExistence type="predicted"/>
<dbReference type="AlphaFoldDB" id="L8G337"/>
<sequence>MVHRSPLATLLIAVADISGISWNESLFNQLAIPYKSKKLIEALTTSQSGEKTKYTFDDFVEGKGRGLIMLLYGPPGVSAGNLSKDAKLLEAQLCEMFEVAEKWKALLLLDEADDFLCKRSYDPNHNSLVSVFLRKLEYYKGIMLLTTNRVRDFDEAVQSRIHVGIKYSPLGVNTRKVIWRSFLEKAKTETGDAVYSDKQLNVLAKHSLNGRQIKNAVRSAHAIASSDGTHLCYSHLETILEVGKEFENDFRGSGEMANMLSYA</sequence>
<dbReference type="InParanoid" id="L8G337"/>
<dbReference type="OrthoDB" id="10042665at2759"/>
<dbReference type="Pfam" id="PF23232">
    <property type="entry name" value="AAA_lid_13"/>
    <property type="match status" value="1"/>
</dbReference>
<dbReference type="GO" id="GO:0016887">
    <property type="term" value="F:ATP hydrolysis activity"/>
    <property type="evidence" value="ECO:0007669"/>
    <property type="project" value="InterPro"/>
</dbReference>
<dbReference type="InterPro" id="IPR003959">
    <property type="entry name" value="ATPase_AAA_core"/>
</dbReference>
<evidence type="ECO:0000313" key="4">
    <source>
        <dbReference type="Proteomes" id="UP000011064"/>
    </source>
</evidence>
<dbReference type="Gene3D" id="3.40.50.300">
    <property type="entry name" value="P-loop containing nucleotide triphosphate hydrolases"/>
    <property type="match status" value="1"/>
</dbReference>
<organism evidence="3 4">
    <name type="scientific">Pseudogymnoascus destructans (strain ATCC MYA-4855 / 20631-21)</name>
    <name type="common">Bat white-nose syndrome fungus</name>
    <name type="synonym">Geomyces destructans</name>
    <dbReference type="NCBI Taxonomy" id="658429"/>
    <lineage>
        <taxon>Eukaryota</taxon>
        <taxon>Fungi</taxon>
        <taxon>Dikarya</taxon>
        <taxon>Ascomycota</taxon>
        <taxon>Pezizomycotina</taxon>
        <taxon>Leotiomycetes</taxon>
        <taxon>Thelebolales</taxon>
        <taxon>Thelebolaceae</taxon>
        <taxon>Pseudogymnoascus</taxon>
    </lineage>
</organism>
<accession>L8G337</accession>
<dbReference type="HOGENOM" id="CLU_004471_5_1_1"/>
<dbReference type="SUPFAM" id="SSF52540">
    <property type="entry name" value="P-loop containing nucleoside triphosphate hydrolases"/>
    <property type="match status" value="1"/>
</dbReference>
<reference evidence="4" key="1">
    <citation type="submission" date="2010-09" db="EMBL/GenBank/DDBJ databases">
        <title>The genome sequence of Geomyces destructans 20631-21.</title>
        <authorList>
            <consortium name="The Broad Institute Genome Sequencing Platform"/>
            <person name="Cuomo C.A."/>
            <person name="Blehert D.S."/>
            <person name="Lorch J.M."/>
            <person name="Young S.K."/>
            <person name="Zeng Q."/>
            <person name="Gargeya S."/>
            <person name="Fitzgerald M."/>
            <person name="Haas B."/>
            <person name="Abouelleil A."/>
            <person name="Alvarado L."/>
            <person name="Arachchi H.M."/>
            <person name="Berlin A."/>
            <person name="Brown A."/>
            <person name="Chapman S.B."/>
            <person name="Chen Z."/>
            <person name="Dunbar C."/>
            <person name="Freedman E."/>
            <person name="Gearin G."/>
            <person name="Gellesch M."/>
            <person name="Goldberg J."/>
            <person name="Griggs A."/>
            <person name="Gujja S."/>
            <person name="Heiman D."/>
            <person name="Howarth C."/>
            <person name="Larson L."/>
            <person name="Lui A."/>
            <person name="MacDonald P.J.P."/>
            <person name="Montmayeur A."/>
            <person name="Murphy C."/>
            <person name="Neiman D."/>
            <person name="Pearson M."/>
            <person name="Priest M."/>
            <person name="Roberts A."/>
            <person name="Saif S."/>
            <person name="Shea T."/>
            <person name="Shenoy N."/>
            <person name="Sisk P."/>
            <person name="Stolte C."/>
            <person name="Sykes S."/>
            <person name="Wortman J."/>
            <person name="Nusbaum C."/>
            <person name="Birren B."/>
        </authorList>
    </citation>
    <scope>NUCLEOTIDE SEQUENCE [LARGE SCALE GENOMIC DNA]</scope>
    <source>
        <strain evidence="4">ATCC MYA-4855 / 20631-21</strain>
    </source>
</reference>
<evidence type="ECO:0000259" key="2">
    <source>
        <dbReference type="Pfam" id="PF23232"/>
    </source>
</evidence>
<feature type="domain" description="ATPase AAA-type core" evidence="1">
    <location>
        <begin position="89"/>
        <end position="164"/>
    </location>
</feature>
<keyword evidence="4" id="KW-1185">Reference proteome</keyword>